<evidence type="ECO:0000256" key="5">
    <source>
        <dbReference type="ARBA" id="ARBA00023004"/>
    </source>
</evidence>
<feature type="binding site" evidence="6">
    <location>
        <position position="162"/>
    </location>
    <ligand>
        <name>Fe cation</name>
        <dbReference type="ChEBI" id="CHEBI:24875"/>
    </ligand>
</feature>
<dbReference type="NCBIfam" id="TIGR00079">
    <property type="entry name" value="pept_deformyl"/>
    <property type="match status" value="1"/>
</dbReference>
<dbReference type="Proteomes" id="UP001442841">
    <property type="component" value="Chromosome"/>
</dbReference>
<keyword evidence="5 6" id="KW-0408">Iron</keyword>
<dbReference type="InterPro" id="IPR023635">
    <property type="entry name" value="Peptide_deformylase"/>
</dbReference>
<feature type="region of interest" description="Disordered" evidence="7">
    <location>
        <begin position="1"/>
        <end position="26"/>
    </location>
</feature>
<dbReference type="InterPro" id="IPR036821">
    <property type="entry name" value="Peptide_deformylase_sf"/>
</dbReference>
<dbReference type="NCBIfam" id="NF001159">
    <property type="entry name" value="PRK00150.1-3"/>
    <property type="match status" value="1"/>
</dbReference>
<comment type="similarity">
    <text evidence="1 6">Belongs to the polypeptide deformylase family.</text>
</comment>
<dbReference type="EMBL" id="CP154795">
    <property type="protein sequence ID" value="XAN07172.1"/>
    <property type="molecule type" value="Genomic_DNA"/>
</dbReference>
<dbReference type="PANTHER" id="PTHR10458">
    <property type="entry name" value="PEPTIDE DEFORMYLASE"/>
    <property type="match status" value="1"/>
</dbReference>
<comment type="catalytic activity">
    <reaction evidence="6">
        <text>N-terminal N-formyl-L-methionyl-[peptide] + H2O = N-terminal L-methionyl-[peptide] + formate</text>
        <dbReference type="Rhea" id="RHEA:24420"/>
        <dbReference type="Rhea" id="RHEA-COMP:10639"/>
        <dbReference type="Rhea" id="RHEA-COMP:10640"/>
        <dbReference type="ChEBI" id="CHEBI:15377"/>
        <dbReference type="ChEBI" id="CHEBI:15740"/>
        <dbReference type="ChEBI" id="CHEBI:49298"/>
        <dbReference type="ChEBI" id="CHEBI:64731"/>
        <dbReference type="EC" id="3.5.1.88"/>
    </reaction>
</comment>
<keyword evidence="2 6" id="KW-0479">Metal-binding</keyword>
<evidence type="ECO:0000256" key="2">
    <source>
        <dbReference type="ARBA" id="ARBA00022723"/>
    </source>
</evidence>
<evidence type="ECO:0000256" key="3">
    <source>
        <dbReference type="ARBA" id="ARBA00022801"/>
    </source>
</evidence>
<evidence type="ECO:0000256" key="6">
    <source>
        <dbReference type="HAMAP-Rule" id="MF_00163"/>
    </source>
</evidence>
<dbReference type="SUPFAM" id="SSF56420">
    <property type="entry name" value="Peptide deformylase"/>
    <property type="match status" value="1"/>
</dbReference>
<name>A0ABZ3FQN4_9ACTN</name>
<dbReference type="Pfam" id="PF01327">
    <property type="entry name" value="Pep_deformylase"/>
    <property type="match status" value="1"/>
</dbReference>
<dbReference type="EC" id="3.5.1.88" evidence="6"/>
<comment type="cofactor">
    <cofactor evidence="6">
        <name>Fe(2+)</name>
        <dbReference type="ChEBI" id="CHEBI:29033"/>
    </cofactor>
    <text evidence="6">Binds 1 Fe(2+) ion.</text>
</comment>
<protein>
    <recommendedName>
        <fullName evidence="6">Peptide deformylase</fullName>
        <shortName evidence="6">PDF</shortName>
        <ecNumber evidence="6">3.5.1.88</ecNumber>
    </recommendedName>
    <alternativeName>
        <fullName evidence="6">Polypeptide deformylase</fullName>
    </alternativeName>
</protein>
<dbReference type="HAMAP" id="MF_00163">
    <property type="entry name" value="Pep_deformylase"/>
    <property type="match status" value="1"/>
</dbReference>
<keyword evidence="3 6" id="KW-0378">Hydrolase</keyword>
<keyword evidence="4 6" id="KW-0648">Protein biosynthesis</keyword>
<evidence type="ECO:0000313" key="8">
    <source>
        <dbReference type="EMBL" id="XAN07172.1"/>
    </source>
</evidence>
<gene>
    <name evidence="6 8" type="primary">def</name>
    <name evidence="8" type="ORF">AADG42_07655</name>
</gene>
<evidence type="ECO:0000313" key="9">
    <source>
        <dbReference type="Proteomes" id="UP001442841"/>
    </source>
</evidence>
<dbReference type="CDD" id="cd00487">
    <property type="entry name" value="Pep_deformylase"/>
    <property type="match status" value="1"/>
</dbReference>
<dbReference type="PANTHER" id="PTHR10458:SF2">
    <property type="entry name" value="PEPTIDE DEFORMYLASE, MITOCHONDRIAL"/>
    <property type="match status" value="1"/>
</dbReference>
<evidence type="ECO:0000256" key="7">
    <source>
        <dbReference type="SAM" id="MobiDB-lite"/>
    </source>
</evidence>
<sequence>MSAPQTPETTPSGDLTEGGNVRPITRWGTPVMHAKTRPITDFDDPEFRTLVRDMFATMKAAAGVGLAATQVGVDLAVFVYDCPDADEKRHVGVVCNPQVTLPEGRDRRLESGEEGCLSLPGAYQPLSRPDKATCTGQDVDGNDITILGTGLLARCLQHETDHLNGTVFGDRLSARARKKLYEQHESLADRYLEDWPITPKQPAS</sequence>
<evidence type="ECO:0000256" key="1">
    <source>
        <dbReference type="ARBA" id="ARBA00010759"/>
    </source>
</evidence>
<evidence type="ECO:0000256" key="4">
    <source>
        <dbReference type="ARBA" id="ARBA00022917"/>
    </source>
</evidence>
<comment type="function">
    <text evidence="6">Removes the formyl group from the N-terminal Met of newly synthesized proteins. Requires at least a dipeptide for an efficient rate of reaction. N-terminal L-methionine is a prerequisite for activity but the enzyme has broad specificity at other positions.</text>
</comment>
<dbReference type="PRINTS" id="PR01576">
    <property type="entry name" value="PDEFORMYLASE"/>
</dbReference>
<dbReference type="Gene3D" id="3.90.45.10">
    <property type="entry name" value="Peptide deformylase"/>
    <property type="match status" value="1"/>
</dbReference>
<dbReference type="RefSeq" id="WP_425308623.1">
    <property type="nucleotide sequence ID" value="NZ_CP154795.1"/>
</dbReference>
<feature type="binding site" evidence="6">
    <location>
        <position position="116"/>
    </location>
    <ligand>
        <name>Fe cation</name>
        <dbReference type="ChEBI" id="CHEBI:24875"/>
    </ligand>
</feature>
<keyword evidence="9" id="KW-1185">Reference proteome</keyword>
<proteinExistence type="inferred from homology"/>
<feature type="binding site" evidence="6">
    <location>
        <position position="158"/>
    </location>
    <ligand>
        <name>Fe cation</name>
        <dbReference type="ChEBI" id="CHEBI:24875"/>
    </ligand>
</feature>
<accession>A0ABZ3FQN4</accession>
<reference evidence="8 9" key="1">
    <citation type="submission" date="2024-04" db="EMBL/GenBank/DDBJ databases">
        <title>Isolation of an actinomycete strain from pig manure.</title>
        <authorList>
            <person name="Gong T."/>
            <person name="Yu Z."/>
            <person name="An M."/>
            <person name="Wei C."/>
            <person name="Yang W."/>
            <person name="Liu L."/>
        </authorList>
    </citation>
    <scope>NUCLEOTIDE SEQUENCE [LARGE SCALE GENOMIC DNA]</scope>
    <source>
        <strain evidence="8 9">ZF39</strain>
    </source>
</reference>
<dbReference type="PIRSF" id="PIRSF004749">
    <property type="entry name" value="Pep_def"/>
    <property type="match status" value="1"/>
</dbReference>
<feature type="compositionally biased region" description="Polar residues" evidence="7">
    <location>
        <begin position="1"/>
        <end position="13"/>
    </location>
</feature>
<dbReference type="GO" id="GO:0042586">
    <property type="term" value="F:peptide deformylase activity"/>
    <property type="evidence" value="ECO:0007669"/>
    <property type="project" value="UniProtKB-EC"/>
</dbReference>
<feature type="active site" evidence="6">
    <location>
        <position position="159"/>
    </location>
</feature>
<organism evidence="8 9">
    <name type="scientific">Ammonicoccus fulvus</name>
    <dbReference type="NCBI Taxonomy" id="3138240"/>
    <lineage>
        <taxon>Bacteria</taxon>
        <taxon>Bacillati</taxon>
        <taxon>Actinomycetota</taxon>
        <taxon>Actinomycetes</taxon>
        <taxon>Propionibacteriales</taxon>
        <taxon>Propionibacteriaceae</taxon>
        <taxon>Ammonicoccus</taxon>
    </lineage>
</organism>